<gene>
    <name evidence="9" type="ORF">Goshw_022256</name>
</gene>
<dbReference type="InterPro" id="IPR027417">
    <property type="entry name" value="P-loop_NTPase"/>
</dbReference>
<feature type="domain" description="Disease resistance protein winged helix" evidence="8">
    <location>
        <begin position="365"/>
        <end position="428"/>
    </location>
</feature>
<dbReference type="Gene3D" id="1.10.8.430">
    <property type="entry name" value="Helical domain of apoptotic protease-activating factors"/>
    <property type="match status" value="1"/>
</dbReference>
<dbReference type="Gene3D" id="3.30.70.100">
    <property type="match status" value="1"/>
</dbReference>
<dbReference type="AlphaFoldDB" id="A0A7J9KU07"/>
<dbReference type="Proteomes" id="UP000593576">
    <property type="component" value="Unassembled WGS sequence"/>
</dbReference>
<evidence type="ECO:0000313" key="10">
    <source>
        <dbReference type="Proteomes" id="UP000593576"/>
    </source>
</evidence>
<dbReference type="InterPro" id="IPR042197">
    <property type="entry name" value="Apaf_helical"/>
</dbReference>
<evidence type="ECO:0000256" key="2">
    <source>
        <dbReference type="ARBA" id="ARBA00022737"/>
    </source>
</evidence>
<keyword evidence="5" id="KW-0067">ATP-binding</keyword>
<dbReference type="Pfam" id="PF23247">
    <property type="entry name" value="LRR_RPS2"/>
    <property type="match status" value="1"/>
</dbReference>
<dbReference type="InterPro" id="IPR050905">
    <property type="entry name" value="Plant_NBS-LRR"/>
</dbReference>
<name>A0A7J9KU07_GOSSC</name>
<accession>A0A7J9KU07</accession>
<dbReference type="SUPFAM" id="SSF52058">
    <property type="entry name" value="L domain-like"/>
    <property type="match status" value="1"/>
</dbReference>
<feature type="domain" description="Disease resistance protein At4g27190-like leucine-rich repeats" evidence="7">
    <location>
        <begin position="858"/>
        <end position="964"/>
    </location>
</feature>
<dbReference type="PANTHER" id="PTHR33463">
    <property type="entry name" value="NB-ARC DOMAIN-CONTAINING PROTEIN-RELATED"/>
    <property type="match status" value="1"/>
</dbReference>
<evidence type="ECO:0000259" key="6">
    <source>
        <dbReference type="Pfam" id="PF00931"/>
    </source>
</evidence>
<keyword evidence="2" id="KW-0677">Repeat</keyword>
<comment type="similarity">
    <text evidence="1">Belongs to the disease resistance NB-LRR family.</text>
</comment>
<evidence type="ECO:0000256" key="4">
    <source>
        <dbReference type="ARBA" id="ARBA00022821"/>
    </source>
</evidence>
<dbReference type="Gene3D" id="3.40.50.300">
    <property type="entry name" value="P-loop containing nucleotide triphosphate hydrolases"/>
    <property type="match status" value="1"/>
</dbReference>
<sequence>MNDLQERRVRLNAMKRDVERRIKAELRWGRLLREEVEKWLLDVQTFNDTMRDIDERMQNVSCFSRARLGKRVAQTVEQVEGIIERGRFHEALVIDNPSTAGVPFQSEHLEGETMVIEDIWNYLMSDEIGMIGVCGMGGIGKTTIVKHIYNQLSKENKPLFDKIIWVTVSKELNIPKLQQNLANAMKIVGLPESEPERVSVLVEELGQRRYVLILDDVWKKFSLAEVGIPKPTSSNGSKLVLTSRSIEVCRSMDCKVVKVPPLSHEESMNLFLEHAGHGVLKVPSLNEILGNIVRECGGLPLAIVVIAGSMKGIYDVVEWRNALRELREHVRSVKGTDVEIYERLKFSFDRLGDLKIQNCFLYCSLYPEDHIISREHLIEYWIDEEFLGTGSRQELYDRGHTILNRLVDNSMLEKDGRDSVKMHDVMRDTALYIKGSGSRFMVKSGIGLKELSRKQEWGGDLEKVSFMMNNVIEIPPHLSPNCEILSTLLLQDNMSLKRISESFFQHMHSLSILDLSNTSIEQLPNSVSNLETLNALVLCGCYKLRYVPSLEKLKALRKLNLQRTSIEKVPKGLEMLSNLTYLNLCTESLKELPVAILPRLSCLQCLVLYVESSSVEMNGFDAARLTKLEIFEGRFTELIDFNAYTKSIQGQELTSYLLVMAPLKAKFEVNESTTKLMLKCDGVSDSRVSELVKIIVADKGVESVYFYRKNDLVEVVGRVDPAVILRKLEKYTFAELVSVGQINPPHLPKRVILSRCQIRREDPVVLPTDLMSLRILECHNVRSLSDISIFFQQTNQLRSCSVEDCKGIESVLDLSLSNSLCTPLENLEDLRLERLDNLHVLIKLEVSVSISRSLPLLGIFSHLKSFVIKECLNMKQLFPFKLADDLQNLEKLVVCDCVQMEEIISSEEENQEINTPKEFSLPKLRKLELKNLPELKSICSSNRTMVCNSLRNIEVSKCTNLKRMPLHIPFFQETDPSVPSAHYLEAICIHPKKWWESVEWDYPNAKEVLLPWLVLI</sequence>
<dbReference type="EMBL" id="JABFAF010000002">
    <property type="protein sequence ID" value="MBA0849894.1"/>
    <property type="molecule type" value="Genomic_DNA"/>
</dbReference>
<dbReference type="Gene3D" id="3.80.10.10">
    <property type="entry name" value="Ribonuclease Inhibitor"/>
    <property type="match status" value="2"/>
</dbReference>
<evidence type="ECO:0000259" key="8">
    <source>
        <dbReference type="Pfam" id="PF23559"/>
    </source>
</evidence>
<dbReference type="InterPro" id="IPR058922">
    <property type="entry name" value="WHD_DRP"/>
</dbReference>
<dbReference type="InterPro" id="IPR032675">
    <property type="entry name" value="LRR_dom_sf"/>
</dbReference>
<evidence type="ECO:0000313" key="9">
    <source>
        <dbReference type="EMBL" id="MBA0849894.1"/>
    </source>
</evidence>
<keyword evidence="3" id="KW-0547">Nucleotide-binding</keyword>
<dbReference type="OrthoDB" id="1926275at2759"/>
<dbReference type="PRINTS" id="PR00364">
    <property type="entry name" value="DISEASERSIST"/>
</dbReference>
<proteinExistence type="inferred from homology"/>
<evidence type="ECO:0000256" key="3">
    <source>
        <dbReference type="ARBA" id="ARBA00022741"/>
    </source>
</evidence>
<feature type="domain" description="NB-ARC" evidence="6">
    <location>
        <begin position="115"/>
        <end position="277"/>
    </location>
</feature>
<evidence type="ECO:0000256" key="1">
    <source>
        <dbReference type="ARBA" id="ARBA00008894"/>
    </source>
</evidence>
<reference evidence="9 10" key="1">
    <citation type="journal article" date="2019" name="Genome Biol. Evol.">
        <title>Insights into the evolution of the New World diploid cottons (Gossypium, subgenus Houzingenia) based on genome sequencing.</title>
        <authorList>
            <person name="Grover C.E."/>
            <person name="Arick M.A. 2nd"/>
            <person name="Thrash A."/>
            <person name="Conover J.L."/>
            <person name="Sanders W.S."/>
            <person name="Peterson D.G."/>
            <person name="Frelichowski J.E."/>
            <person name="Scheffler J.A."/>
            <person name="Scheffler B.E."/>
            <person name="Wendel J.F."/>
        </authorList>
    </citation>
    <scope>NUCLEOTIDE SEQUENCE [LARGE SCALE GENOMIC DNA]</scope>
    <source>
        <strain evidence="9">1</strain>
        <tissue evidence="9">Leaf</tissue>
    </source>
</reference>
<dbReference type="InterPro" id="IPR057135">
    <property type="entry name" value="At4g27190-like_LRR"/>
</dbReference>
<dbReference type="InterPro" id="IPR001611">
    <property type="entry name" value="Leu-rich_rpt"/>
</dbReference>
<keyword evidence="4" id="KW-0611">Plant defense</keyword>
<dbReference type="GO" id="GO:0005524">
    <property type="term" value="F:ATP binding"/>
    <property type="evidence" value="ECO:0007669"/>
    <property type="project" value="UniProtKB-KW"/>
</dbReference>
<dbReference type="Pfam" id="PF00931">
    <property type="entry name" value="NB-ARC"/>
    <property type="match status" value="1"/>
</dbReference>
<evidence type="ECO:0008006" key="11">
    <source>
        <dbReference type="Google" id="ProtNLM"/>
    </source>
</evidence>
<dbReference type="FunFam" id="1.10.10.10:FF:000322">
    <property type="entry name" value="Probable disease resistance protein At1g63360"/>
    <property type="match status" value="1"/>
</dbReference>
<organism evidence="9 10">
    <name type="scientific">Gossypium schwendimanii</name>
    <name type="common">Cotton</name>
    <dbReference type="NCBI Taxonomy" id="34291"/>
    <lineage>
        <taxon>Eukaryota</taxon>
        <taxon>Viridiplantae</taxon>
        <taxon>Streptophyta</taxon>
        <taxon>Embryophyta</taxon>
        <taxon>Tracheophyta</taxon>
        <taxon>Spermatophyta</taxon>
        <taxon>Magnoliopsida</taxon>
        <taxon>eudicotyledons</taxon>
        <taxon>Gunneridae</taxon>
        <taxon>Pentapetalae</taxon>
        <taxon>rosids</taxon>
        <taxon>malvids</taxon>
        <taxon>Malvales</taxon>
        <taxon>Malvaceae</taxon>
        <taxon>Malvoideae</taxon>
        <taxon>Gossypium</taxon>
    </lineage>
</organism>
<evidence type="ECO:0000259" key="7">
    <source>
        <dbReference type="Pfam" id="PF23247"/>
    </source>
</evidence>
<dbReference type="FunFam" id="3.40.50.300:FF:001091">
    <property type="entry name" value="Probable disease resistance protein At1g61300"/>
    <property type="match status" value="1"/>
</dbReference>
<dbReference type="PANTHER" id="PTHR33463:SF212">
    <property type="entry name" value="AND NB-ARC DOMAINS-CONTAINING DISEASE RESISTANCE PROTEIN, PUTATIVE-RELATED"/>
    <property type="match status" value="1"/>
</dbReference>
<comment type="caution">
    <text evidence="9">The sequence shown here is derived from an EMBL/GenBank/DDBJ whole genome shotgun (WGS) entry which is preliminary data.</text>
</comment>
<evidence type="ECO:0000256" key="5">
    <source>
        <dbReference type="ARBA" id="ARBA00022840"/>
    </source>
</evidence>
<dbReference type="Pfam" id="PF23559">
    <property type="entry name" value="WHD_DRP"/>
    <property type="match status" value="1"/>
</dbReference>
<dbReference type="Pfam" id="PF13855">
    <property type="entry name" value="LRR_8"/>
    <property type="match status" value="1"/>
</dbReference>
<protein>
    <recommendedName>
        <fullName evidence="11">NB-ARC domain-containing protein</fullName>
    </recommendedName>
</protein>
<dbReference type="GO" id="GO:0043531">
    <property type="term" value="F:ADP binding"/>
    <property type="evidence" value="ECO:0007669"/>
    <property type="project" value="InterPro"/>
</dbReference>
<keyword evidence="10" id="KW-1185">Reference proteome</keyword>
<dbReference type="InterPro" id="IPR002182">
    <property type="entry name" value="NB-ARC"/>
</dbReference>
<dbReference type="GO" id="GO:0006952">
    <property type="term" value="P:defense response"/>
    <property type="evidence" value="ECO:0007669"/>
    <property type="project" value="UniProtKB-KW"/>
</dbReference>
<dbReference type="SUPFAM" id="SSF52540">
    <property type="entry name" value="P-loop containing nucleoside triphosphate hydrolases"/>
    <property type="match status" value="1"/>
</dbReference>